<dbReference type="InterPro" id="IPR000150">
    <property type="entry name" value="Cof"/>
</dbReference>
<dbReference type="NCBIfam" id="TIGR01484">
    <property type="entry name" value="HAD-SF-IIB"/>
    <property type="match status" value="1"/>
</dbReference>
<dbReference type="PANTHER" id="PTHR10000">
    <property type="entry name" value="PHOSPHOSERINE PHOSPHATASE"/>
    <property type="match status" value="1"/>
</dbReference>
<gene>
    <name evidence="1" type="ORF">H9X80_06340</name>
</gene>
<keyword evidence="2" id="KW-1185">Reference proteome</keyword>
<evidence type="ECO:0000313" key="1">
    <source>
        <dbReference type="EMBL" id="MBM6775159.1"/>
    </source>
</evidence>
<dbReference type="InterPro" id="IPR006379">
    <property type="entry name" value="HAD-SF_hydro_IIB"/>
</dbReference>
<organism evidence="1 2">
    <name type="scientific">Olsenella profusa</name>
    <dbReference type="NCBI Taxonomy" id="138595"/>
    <lineage>
        <taxon>Bacteria</taxon>
        <taxon>Bacillati</taxon>
        <taxon>Actinomycetota</taxon>
        <taxon>Coriobacteriia</taxon>
        <taxon>Coriobacteriales</taxon>
        <taxon>Atopobiaceae</taxon>
        <taxon>Olsenella</taxon>
    </lineage>
</organism>
<dbReference type="SUPFAM" id="SSF56784">
    <property type="entry name" value="HAD-like"/>
    <property type="match status" value="1"/>
</dbReference>
<protein>
    <submittedName>
        <fullName evidence="1">Cof-type HAD-IIB family hydrolase</fullName>
    </submittedName>
</protein>
<accession>A0ABS2F3P9</accession>
<comment type="caution">
    <text evidence="1">The sequence shown here is derived from an EMBL/GenBank/DDBJ whole genome shotgun (WGS) entry which is preliminary data.</text>
</comment>
<dbReference type="PROSITE" id="PS01229">
    <property type="entry name" value="COF_2"/>
    <property type="match status" value="1"/>
</dbReference>
<proteinExistence type="predicted"/>
<sequence>MEYQLIALDMDGTLLDSKKRVLPSSTAAIDEAVAAGKVVAISSGRCPEMIKMDRAAFPQVRYAICGSGSAIYDFQEQRLLRESTLDHALLETALAACSGEDYLSEAFSGTGFFFASDMVERMPHYFMGIYQTLYGSMGTPCADFSERLHDPAFPVQKFNLHFGSPEARDRVYERLAGAPLELAYMDEASLELSPIGVNKGSGVLALAELLGIPREATVAVGDSDNDLPMLREVGLGVAMGNANENARAVAAVQVADNDHDGVAEAIHRFLLGGEGVSDEGGLRA</sequence>
<dbReference type="SFLD" id="SFLDS00003">
    <property type="entry name" value="Haloacid_Dehalogenase"/>
    <property type="match status" value="1"/>
</dbReference>
<dbReference type="SFLD" id="SFLDG01140">
    <property type="entry name" value="C2.B:_Phosphomannomutase_and_P"/>
    <property type="match status" value="1"/>
</dbReference>
<dbReference type="Pfam" id="PF08282">
    <property type="entry name" value="Hydrolase_3"/>
    <property type="match status" value="1"/>
</dbReference>
<dbReference type="RefSeq" id="WP_204793503.1">
    <property type="nucleotide sequence ID" value="NZ_JACSNQ010000012.1"/>
</dbReference>
<dbReference type="InterPro" id="IPR036412">
    <property type="entry name" value="HAD-like_sf"/>
</dbReference>
<evidence type="ECO:0000313" key="2">
    <source>
        <dbReference type="Proteomes" id="UP000712527"/>
    </source>
</evidence>
<dbReference type="Gene3D" id="3.40.50.1000">
    <property type="entry name" value="HAD superfamily/HAD-like"/>
    <property type="match status" value="1"/>
</dbReference>
<dbReference type="PANTHER" id="PTHR10000:SF8">
    <property type="entry name" value="HAD SUPERFAMILY HYDROLASE-LIKE, TYPE 3"/>
    <property type="match status" value="1"/>
</dbReference>
<dbReference type="GO" id="GO:0016787">
    <property type="term" value="F:hydrolase activity"/>
    <property type="evidence" value="ECO:0007669"/>
    <property type="project" value="UniProtKB-KW"/>
</dbReference>
<reference evidence="1 2" key="1">
    <citation type="journal article" date="2021" name="Sci. Rep.">
        <title>The distribution of antibiotic resistance genes in chicken gut microbiota commensals.</title>
        <authorList>
            <person name="Juricova H."/>
            <person name="Matiasovicova J."/>
            <person name="Kubasova T."/>
            <person name="Cejkova D."/>
            <person name="Rychlik I."/>
        </authorList>
    </citation>
    <scope>NUCLEOTIDE SEQUENCE [LARGE SCALE GENOMIC DNA]</scope>
    <source>
        <strain evidence="1 2">An794</strain>
    </source>
</reference>
<dbReference type="Proteomes" id="UP000712527">
    <property type="component" value="Unassembled WGS sequence"/>
</dbReference>
<dbReference type="NCBIfam" id="TIGR00099">
    <property type="entry name" value="Cof-subfamily"/>
    <property type="match status" value="1"/>
</dbReference>
<name>A0ABS2F3P9_9ACTN</name>
<dbReference type="EMBL" id="JACSNQ010000012">
    <property type="protein sequence ID" value="MBM6775159.1"/>
    <property type="molecule type" value="Genomic_DNA"/>
</dbReference>
<keyword evidence="1" id="KW-0378">Hydrolase</keyword>
<dbReference type="InterPro" id="IPR023214">
    <property type="entry name" value="HAD_sf"/>
</dbReference>
<dbReference type="Gene3D" id="3.30.1240.10">
    <property type="match status" value="1"/>
</dbReference>